<evidence type="ECO:0000313" key="3">
    <source>
        <dbReference type="EMBL" id="GGB73934.1"/>
    </source>
</evidence>
<name>A0ABQ1JT58_9PROT</name>
<keyword evidence="4" id="KW-1185">Reference proteome</keyword>
<evidence type="ECO:0000256" key="1">
    <source>
        <dbReference type="SAM" id="MobiDB-lite"/>
    </source>
</evidence>
<dbReference type="InterPro" id="IPR025979">
    <property type="entry name" value="ChrR-like_cupin_dom"/>
</dbReference>
<dbReference type="EMBL" id="BMKF01000002">
    <property type="protein sequence ID" value="GGB73934.1"/>
    <property type="molecule type" value="Genomic_DNA"/>
</dbReference>
<protein>
    <recommendedName>
        <fullName evidence="2">ChrR-like cupin domain-containing protein</fullName>
    </recommendedName>
</protein>
<sequence length="162" mass="17078">MPKKIITSGAIISVLCIACGQPISSAETETASTPQEAPITRSAGDTNLQWGPCPDIFPSGCKIAVLHGDPAKPNADIFLEVEAGSRLTTHTHTSAERMILVAGELSVQYEGFAAQTLTPGDYAYGPAELPHKAECISDVPCTLFIAFENPVDAMQAESNFGE</sequence>
<dbReference type="SUPFAM" id="SSF51182">
    <property type="entry name" value="RmlC-like cupins"/>
    <property type="match status" value="1"/>
</dbReference>
<dbReference type="InterPro" id="IPR011051">
    <property type="entry name" value="RmlC_Cupin_sf"/>
</dbReference>
<evidence type="ECO:0000313" key="4">
    <source>
        <dbReference type="Proteomes" id="UP000628854"/>
    </source>
</evidence>
<dbReference type="Pfam" id="PF12973">
    <property type="entry name" value="Cupin_7"/>
    <property type="match status" value="1"/>
</dbReference>
<accession>A0ABQ1JT58</accession>
<dbReference type="Gene3D" id="2.60.120.10">
    <property type="entry name" value="Jelly Rolls"/>
    <property type="match status" value="1"/>
</dbReference>
<proteinExistence type="predicted"/>
<reference evidence="4" key="1">
    <citation type="journal article" date="2019" name="Int. J. Syst. Evol. Microbiol.">
        <title>The Global Catalogue of Microorganisms (GCM) 10K type strain sequencing project: providing services to taxonomists for standard genome sequencing and annotation.</title>
        <authorList>
            <consortium name="The Broad Institute Genomics Platform"/>
            <consortium name="The Broad Institute Genome Sequencing Center for Infectious Disease"/>
            <person name="Wu L."/>
            <person name="Ma J."/>
        </authorList>
    </citation>
    <scope>NUCLEOTIDE SEQUENCE [LARGE SCALE GENOMIC DNA]</scope>
    <source>
        <strain evidence="4">CGMCC 1.15928</strain>
    </source>
</reference>
<feature type="region of interest" description="Disordered" evidence="1">
    <location>
        <begin position="27"/>
        <end position="46"/>
    </location>
</feature>
<dbReference type="RefSeq" id="WP_084391946.1">
    <property type="nucleotide sequence ID" value="NZ_BMKF01000002.1"/>
</dbReference>
<feature type="domain" description="ChrR-like cupin" evidence="2">
    <location>
        <begin position="47"/>
        <end position="147"/>
    </location>
</feature>
<organism evidence="3 4">
    <name type="scientific">Henriciella pelagia</name>
    <dbReference type="NCBI Taxonomy" id="1977912"/>
    <lineage>
        <taxon>Bacteria</taxon>
        <taxon>Pseudomonadati</taxon>
        <taxon>Pseudomonadota</taxon>
        <taxon>Alphaproteobacteria</taxon>
        <taxon>Hyphomonadales</taxon>
        <taxon>Hyphomonadaceae</taxon>
        <taxon>Henriciella</taxon>
    </lineage>
</organism>
<dbReference type="Proteomes" id="UP000628854">
    <property type="component" value="Unassembled WGS sequence"/>
</dbReference>
<dbReference type="InterPro" id="IPR014710">
    <property type="entry name" value="RmlC-like_jellyroll"/>
</dbReference>
<comment type="caution">
    <text evidence="3">The sequence shown here is derived from an EMBL/GenBank/DDBJ whole genome shotgun (WGS) entry which is preliminary data.</text>
</comment>
<gene>
    <name evidence="3" type="ORF">GCM10011503_23350</name>
</gene>
<evidence type="ECO:0000259" key="2">
    <source>
        <dbReference type="Pfam" id="PF12973"/>
    </source>
</evidence>